<feature type="transmembrane region" description="Helical" evidence="1">
    <location>
        <begin position="12"/>
        <end position="32"/>
    </location>
</feature>
<name>A0A858RLE7_9BACT</name>
<feature type="transmembrane region" description="Helical" evidence="1">
    <location>
        <begin position="44"/>
        <end position="64"/>
    </location>
</feature>
<evidence type="ECO:0000313" key="4">
    <source>
        <dbReference type="Proteomes" id="UP000501812"/>
    </source>
</evidence>
<accession>A0A858RLE7</accession>
<keyword evidence="4" id="KW-1185">Reference proteome</keyword>
<dbReference type="InterPro" id="IPR052173">
    <property type="entry name" value="Beta-lactam_resp_regulator"/>
</dbReference>
<proteinExistence type="predicted"/>
<evidence type="ECO:0000259" key="2">
    <source>
        <dbReference type="Pfam" id="PF05569"/>
    </source>
</evidence>
<dbReference type="KEGG" id="luo:HHL09_14855"/>
<feature type="domain" description="Peptidase M56" evidence="2">
    <location>
        <begin position="11"/>
        <end position="299"/>
    </location>
</feature>
<dbReference type="RefSeq" id="WP_169455410.1">
    <property type="nucleotide sequence ID" value="NZ_CP051774.1"/>
</dbReference>
<dbReference type="AlphaFoldDB" id="A0A858RLE7"/>
<dbReference type="Pfam" id="PF05569">
    <property type="entry name" value="Peptidase_M56"/>
    <property type="match status" value="1"/>
</dbReference>
<dbReference type="Proteomes" id="UP000501812">
    <property type="component" value="Chromosome"/>
</dbReference>
<feature type="transmembrane region" description="Helical" evidence="1">
    <location>
        <begin position="108"/>
        <end position="127"/>
    </location>
</feature>
<evidence type="ECO:0000256" key="1">
    <source>
        <dbReference type="SAM" id="Phobius"/>
    </source>
</evidence>
<dbReference type="PANTHER" id="PTHR34978">
    <property type="entry name" value="POSSIBLE SENSOR-TRANSDUCER PROTEIN BLAR"/>
    <property type="match status" value="1"/>
</dbReference>
<reference evidence="3 4" key="1">
    <citation type="submission" date="2020-04" db="EMBL/GenBank/DDBJ databases">
        <title>Luteolibacter sp. G-1-1-1 isolated from soil.</title>
        <authorList>
            <person name="Dahal R.H."/>
        </authorList>
    </citation>
    <scope>NUCLEOTIDE SEQUENCE [LARGE SCALE GENOMIC DNA]</scope>
    <source>
        <strain evidence="3 4">G-1-1-1</strain>
    </source>
</reference>
<sequence>MNMLESSFDWLLATTLRASVLTVAVLGLQLLLRRWLPPQWRYALWLPMLLVLALPVLPTVPFGILPKKAPVVQETAPQIEIGENAAADPAAPAAATSPLRTTAKVNPWALAWLAGSAAVLLFGMTGYRRNMRRITKQAATADETLLHSIGSAAREVGLAKLPRVIVSREVESPAVTGFIRPTLLLPSSFLQSFSEAEARLILLHELTHLKRLDLPVNGLCCLFQALHWFNPVLWFAFARLRADRETACDAQVLSLDQSDRRSDYGHALLKLQMVAPRPGLQLGFVGIFESSSELKNRIREISIHRKTHPAWRAGGVAMIGMLTLFGATKAEEPKRKDAPAAPRVTVNQAPAPTGTMAIYTKLQNIVIPAVKFENTSLEEAIDFIRLRSKELDTAEKEPAKQGVNFVIRKPRGGDNNEPDPGKALVTLDMKNATIISVLGEMAKQTNLRFKVDEFAVTFVPADEKENFVVGPPPVEPPLPKGKAAQAASKIILPTVEFEDVSLTEAVASLNQLAKENAKGAAVFPVSIDPKVDGAIRIKELRLRNVPLFVAVKYVSEATKSSMTASDKEIRITRP</sequence>
<dbReference type="CDD" id="cd07341">
    <property type="entry name" value="M56_BlaR1_MecR1_like"/>
    <property type="match status" value="1"/>
</dbReference>
<organism evidence="3 4">
    <name type="scientific">Luteolibacter luteus</name>
    <dbReference type="NCBI Taxonomy" id="2728835"/>
    <lineage>
        <taxon>Bacteria</taxon>
        <taxon>Pseudomonadati</taxon>
        <taxon>Verrucomicrobiota</taxon>
        <taxon>Verrucomicrobiia</taxon>
        <taxon>Verrucomicrobiales</taxon>
        <taxon>Verrucomicrobiaceae</taxon>
        <taxon>Luteolibacter</taxon>
    </lineage>
</organism>
<dbReference type="PANTHER" id="PTHR34978:SF3">
    <property type="entry name" value="SLR0241 PROTEIN"/>
    <property type="match status" value="1"/>
</dbReference>
<evidence type="ECO:0000313" key="3">
    <source>
        <dbReference type="EMBL" id="QJE97010.1"/>
    </source>
</evidence>
<dbReference type="InterPro" id="IPR008756">
    <property type="entry name" value="Peptidase_M56"/>
</dbReference>
<keyword evidence="1" id="KW-1133">Transmembrane helix</keyword>
<keyword evidence="1" id="KW-0472">Membrane</keyword>
<gene>
    <name evidence="3" type="ORF">HHL09_14855</name>
</gene>
<dbReference type="EMBL" id="CP051774">
    <property type="protein sequence ID" value="QJE97010.1"/>
    <property type="molecule type" value="Genomic_DNA"/>
</dbReference>
<protein>
    <recommendedName>
        <fullName evidence="2">Peptidase M56 domain-containing protein</fullName>
    </recommendedName>
</protein>
<keyword evidence="1" id="KW-0812">Transmembrane</keyword>